<dbReference type="SMART" id="SM00116">
    <property type="entry name" value="CBS"/>
    <property type="match status" value="2"/>
</dbReference>
<keyword evidence="1 2" id="KW-0129">CBS domain</keyword>
<dbReference type="PROSITE" id="PS51671">
    <property type="entry name" value="ACT"/>
    <property type="match status" value="1"/>
</dbReference>
<dbReference type="AlphaFoldDB" id="A0A7G7VLZ9"/>
<dbReference type="CDD" id="cd04584">
    <property type="entry name" value="CBS_pair_AcuB_like"/>
    <property type="match status" value="1"/>
</dbReference>
<evidence type="ECO:0000259" key="3">
    <source>
        <dbReference type="PROSITE" id="PS51371"/>
    </source>
</evidence>
<evidence type="ECO:0000313" key="5">
    <source>
        <dbReference type="EMBL" id="QNH55142.1"/>
    </source>
</evidence>
<dbReference type="InterPro" id="IPR000644">
    <property type="entry name" value="CBS_dom"/>
</dbReference>
<protein>
    <submittedName>
        <fullName evidence="5">CBS domain-containing protein</fullName>
    </submittedName>
</protein>
<name>A0A7G7VLZ9_9FIRM</name>
<gene>
    <name evidence="5" type="ORF">H1B31_04215</name>
</gene>
<feature type="domain" description="CBS" evidence="3">
    <location>
        <begin position="7"/>
        <end position="62"/>
    </location>
</feature>
<organism evidence="5 6">
    <name type="scientific">Selenomonas timonae</name>
    <dbReference type="NCBI Taxonomy" id="2754044"/>
    <lineage>
        <taxon>Bacteria</taxon>
        <taxon>Bacillati</taxon>
        <taxon>Bacillota</taxon>
        <taxon>Negativicutes</taxon>
        <taxon>Selenomonadales</taxon>
        <taxon>Selenomonadaceae</taxon>
        <taxon>Selenomonas</taxon>
    </lineage>
</organism>
<evidence type="ECO:0000256" key="2">
    <source>
        <dbReference type="PROSITE-ProRule" id="PRU00703"/>
    </source>
</evidence>
<dbReference type="SUPFAM" id="SSF54631">
    <property type="entry name" value="CBS-domain pair"/>
    <property type="match status" value="1"/>
</dbReference>
<evidence type="ECO:0000256" key="1">
    <source>
        <dbReference type="ARBA" id="ARBA00023122"/>
    </source>
</evidence>
<dbReference type="EMBL" id="CP060204">
    <property type="protein sequence ID" value="QNH55142.1"/>
    <property type="molecule type" value="Genomic_DNA"/>
</dbReference>
<evidence type="ECO:0000313" key="6">
    <source>
        <dbReference type="Proteomes" id="UP000515480"/>
    </source>
</evidence>
<dbReference type="InterPro" id="IPR045865">
    <property type="entry name" value="ACT-like_dom_sf"/>
</dbReference>
<proteinExistence type="predicted"/>
<dbReference type="InterPro" id="IPR002912">
    <property type="entry name" value="ACT_dom"/>
</dbReference>
<feature type="domain" description="CBS" evidence="3">
    <location>
        <begin position="81"/>
        <end position="139"/>
    </location>
</feature>
<dbReference type="PANTHER" id="PTHR43080">
    <property type="entry name" value="CBS DOMAIN-CONTAINING PROTEIN CBSX3, MITOCHONDRIAL"/>
    <property type="match status" value="1"/>
</dbReference>
<dbReference type="KEGG" id="stim:H1B31_04215"/>
<dbReference type="PROSITE" id="PS51371">
    <property type="entry name" value="CBS"/>
    <property type="match status" value="2"/>
</dbReference>
<keyword evidence="6" id="KW-1185">Reference proteome</keyword>
<accession>A0A7G7VLZ9</accession>
<sequence length="214" mass="23330">MFVANCMTKNPVTIGPDAGIDEASKLMDKGHFRRLPVVEHGKLVGFFTNRDLLRASPSSATTLDRFEVRTLLSKIKVADVMQKNVITVTDTMTIEEAALIMAREKIGGVPVLSEVGKLVGIISSTDIFRAFIAVMGLDSGKTRLTIDVADRTGVLRDISTVLADLDISIDSMVTLPQPSGTYQIIIRADIDDVDTVKDRLWSKGFKVSHVIQIG</sequence>
<dbReference type="RefSeq" id="WP_009440956.1">
    <property type="nucleotide sequence ID" value="NZ_CP060204.1"/>
</dbReference>
<dbReference type="InterPro" id="IPR051257">
    <property type="entry name" value="Diverse_CBS-Domain"/>
</dbReference>
<feature type="domain" description="ACT" evidence="4">
    <location>
        <begin position="143"/>
        <end position="214"/>
    </location>
</feature>
<dbReference type="SUPFAM" id="SSF55021">
    <property type="entry name" value="ACT-like"/>
    <property type="match status" value="1"/>
</dbReference>
<dbReference type="InterPro" id="IPR046342">
    <property type="entry name" value="CBS_dom_sf"/>
</dbReference>
<dbReference type="Pfam" id="PF00571">
    <property type="entry name" value="CBS"/>
    <property type="match status" value="2"/>
</dbReference>
<evidence type="ECO:0000259" key="4">
    <source>
        <dbReference type="PROSITE" id="PS51671"/>
    </source>
</evidence>
<dbReference type="Pfam" id="PF01842">
    <property type="entry name" value="ACT"/>
    <property type="match status" value="1"/>
</dbReference>
<dbReference type="Gene3D" id="3.30.70.260">
    <property type="match status" value="1"/>
</dbReference>
<dbReference type="PANTHER" id="PTHR43080:SF2">
    <property type="entry name" value="CBS DOMAIN-CONTAINING PROTEIN"/>
    <property type="match status" value="1"/>
</dbReference>
<dbReference type="Gene3D" id="3.10.580.10">
    <property type="entry name" value="CBS-domain"/>
    <property type="match status" value="1"/>
</dbReference>
<dbReference type="Proteomes" id="UP000515480">
    <property type="component" value="Chromosome"/>
</dbReference>
<reference evidence="5 6" key="1">
    <citation type="submission" date="2020-07" db="EMBL/GenBank/DDBJ databases">
        <title>Complete genome and description of Selenomonas timonensis sp. nov., a new bacterium isolated from a gingivitis subject.</title>
        <authorList>
            <person name="Antezack A."/>
        </authorList>
    </citation>
    <scope>NUCLEOTIDE SEQUENCE [LARGE SCALE GENOMIC DNA]</scope>
    <source>
        <strain evidence="5 6">Marseille-Q3039</strain>
    </source>
</reference>